<keyword evidence="1" id="KW-1185">Reference proteome</keyword>
<organism evidence="1 2">
    <name type="scientific">Hyalella azteca</name>
    <name type="common">Amphipod</name>
    <dbReference type="NCBI Taxonomy" id="294128"/>
    <lineage>
        <taxon>Eukaryota</taxon>
        <taxon>Metazoa</taxon>
        <taxon>Ecdysozoa</taxon>
        <taxon>Arthropoda</taxon>
        <taxon>Crustacea</taxon>
        <taxon>Multicrustacea</taxon>
        <taxon>Malacostraca</taxon>
        <taxon>Eumalacostraca</taxon>
        <taxon>Peracarida</taxon>
        <taxon>Amphipoda</taxon>
        <taxon>Senticaudata</taxon>
        <taxon>Talitrida</taxon>
        <taxon>Talitroidea</taxon>
        <taxon>Hyalellidae</taxon>
        <taxon>Hyalella</taxon>
    </lineage>
</organism>
<dbReference type="KEGG" id="hazt:108675915"/>
<evidence type="ECO:0000313" key="2">
    <source>
        <dbReference type="RefSeq" id="XP_018019461.1"/>
    </source>
</evidence>
<gene>
    <name evidence="2" type="primary">LOC108675915</name>
</gene>
<accession>A0A8B7P357</accession>
<sequence length="115" mass="13262">MYVDGHINMEDEKCSLQYKTDTDKFSKLRCYVFSTQYDAANCDPLLFNGWLCALKKKGLLKSDNTLNDVAFQNISLRNKCSTDTNFSQAYPNCKSSTMKYLNILRLLFCLFRAVP</sequence>
<dbReference type="RefSeq" id="XP_018019461.1">
    <property type="nucleotide sequence ID" value="XM_018163972.2"/>
</dbReference>
<dbReference type="Proteomes" id="UP000694843">
    <property type="component" value="Unplaced"/>
</dbReference>
<proteinExistence type="predicted"/>
<evidence type="ECO:0000313" key="1">
    <source>
        <dbReference type="Proteomes" id="UP000694843"/>
    </source>
</evidence>
<dbReference type="AlphaFoldDB" id="A0A8B7P357"/>
<dbReference type="GeneID" id="108675915"/>
<reference evidence="2" key="1">
    <citation type="submission" date="2025-08" db="UniProtKB">
        <authorList>
            <consortium name="RefSeq"/>
        </authorList>
    </citation>
    <scope>IDENTIFICATION</scope>
    <source>
        <tissue evidence="2">Whole organism</tissue>
    </source>
</reference>
<name>A0A8B7P357_HYAAZ</name>
<protein>
    <submittedName>
        <fullName evidence="2">Uncharacterized protein LOC108675915</fullName>
    </submittedName>
</protein>